<proteinExistence type="predicted"/>
<comment type="caution">
    <text evidence="2">The sequence shown here is derived from an EMBL/GenBank/DDBJ whole genome shotgun (WGS) entry which is preliminary data.</text>
</comment>
<dbReference type="InterPro" id="IPR026960">
    <property type="entry name" value="RVT-Znf"/>
</dbReference>
<feature type="domain" description="Reverse transcriptase zinc-binding" evidence="1">
    <location>
        <begin position="59"/>
        <end position="143"/>
    </location>
</feature>
<gene>
    <name evidence="2" type="ORF">DY000_02029289</name>
</gene>
<dbReference type="Proteomes" id="UP000266723">
    <property type="component" value="Unassembled WGS sequence"/>
</dbReference>
<protein>
    <recommendedName>
        <fullName evidence="1">Reverse transcriptase zinc-binding domain-containing protein</fullName>
    </recommendedName>
</protein>
<sequence>MGVPLNATLADICNNGEWRIRSPRSDKQMLVQTFMTTFHLTNKDDEFYWQIEDKELLKFKTGRFYNLFQRHEPEVPWGRIVWNRSGIPKHSFLTWLAVLNRLPTRDHLLSWGLAVDPSCVLCSGGTESRNHLLFECTYSWNLWSASAARCDFHPAASDWTSTLSTLQAIHLPSWKTRLLLLVWQLVIYSIWYERNARIHRLIFRSTDSVLSTIDRTVRNRIQALRESNPQLSSQMIQA</sequence>
<evidence type="ECO:0000313" key="2">
    <source>
        <dbReference type="EMBL" id="KAF3579540.1"/>
    </source>
</evidence>
<dbReference type="EMBL" id="QGKV02000649">
    <property type="protein sequence ID" value="KAF3579540.1"/>
    <property type="molecule type" value="Genomic_DNA"/>
</dbReference>
<accession>A0ABQ7DQW2</accession>
<dbReference type="PANTHER" id="PTHR47746">
    <property type="entry name" value="ZF-RVT DOMAIN-CONTAINING PROTEIN"/>
    <property type="match status" value="1"/>
</dbReference>
<keyword evidence="3" id="KW-1185">Reference proteome</keyword>
<dbReference type="Pfam" id="PF13966">
    <property type="entry name" value="zf-RVT"/>
    <property type="match status" value="1"/>
</dbReference>
<organism evidence="2 3">
    <name type="scientific">Brassica cretica</name>
    <name type="common">Mustard</name>
    <dbReference type="NCBI Taxonomy" id="69181"/>
    <lineage>
        <taxon>Eukaryota</taxon>
        <taxon>Viridiplantae</taxon>
        <taxon>Streptophyta</taxon>
        <taxon>Embryophyta</taxon>
        <taxon>Tracheophyta</taxon>
        <taxon>Spermatophyta</taxon>
        <taxon>Magnoliopsida</taxon>
        <taxon>eudicotyledons</taxon>
        <taxon>Gunneridae</taxon>
        <taxon>Pentapetalae</taxon>
        <taxon>rosids</taxon>
        <taxon>malvids</taxon>
        <taxon>Brassicales</taxon>
        <taxon>Brassicaceae</taxon>
        <taxon>Brassiceae</taxon>
        <taxon>Brassica</taxon>
    </lineage>
</organism>
<reference evidence="2 3" key="1">
    <citation type="journal article" date="2020" name="BMC Genomics">
        <title>Intraspecific diversification of the crop wild relative Brassica cretica Lam. using demographic model selection.</title>
        <authorList>
            <person name="Kioukis A."/>
            <person name="Michalopoulou V.A."/>
            <person name="Briers L."/>
            <person name="Pirintsos S."/>
            <person name="Studholme D.J."/>
            <person name="Pavlidis P."/>
            <person name="Sarris P.F."/>
        </authorList>
    </citation>
    <scope>NUCLEOTIDE SEQUENCE [LARGE SCALE GENOMIC DNA]</scope>
    <source>
        <strain evidence="3">cv. PFS-1207/04</strain>
    </source>
</reference>
<evidence type="ECO:0000313" key="3">
    <source>
        <dbReference type="Proteomes" id="UP000266723"/>
    </source>
</evidence>
<dbReference type="PANTHER" id="PTHR47746:SF88">
    <property type="entry name" value="RNA-DIRECTED DNA POLYMERASE (REVERSE TRANSCRIPTASE)-RELATED FAMILY PROTEIN-RELATED"/>
    <property type="match status" value="1"/>
</dbReference>
<evidence type="ECO:0000259" key="1">
    <source>
        <dbReference type="Pfam" id="PF13966"/>
    </source>
</evidence>
<name>A0ABQ7DQW2_BRACR</name>